<evidence type="ECO:0000256" key="8">
    <source>
        <dbReference type="ARBA" id="ARBA00026057"/>
    </source>
</evidence>
<accession>A0A7X0WG04</accession>
<dbReference type="Pfam" id="PF00004">
    <property type="entry name" value="AAA"/>
    <property type="match status" value="1"/>
</dbReference>
<dbReference type="InterPro" id="IPR003959">
    <property type="entry name" value="ATPase_AAA_core"/>
</dbReference>
<dbReference type="SUPFAM" id="SSF81923">
    <property type="entry name" value="Double Clp-N motif"/>
    <property type="match status" value="1"/>
</dbReference>
<sequence length="863" mass="97120">MEMQKFTQQVQETIASAQQLAVDGQQQQIDTLHVFAALLTHSDFTKRVYEVAGVDVKHLLSVVETEIEKLPSVTGSNVQYGQAMSPALYELMRDAEKERQTLEDDYVSTEHLLLAIMNQKKSPITEAIGIPKKQLNEAILQIRGGKRVTSQNAEEQYEALLKYGRDLVAEVRAGKIDPVIGRDTEIRNVIRILSRKTKNNPVLIGEPGVGKTAIVEGLAQRIVRKDVPEGLKDKTIISLDIGSLIAGAKYRGEFEERLKAVLQEVKDSDGEILLFIDEIHTIVGAGKTDGAMDAGNMLKPMLARGELHCIGATTLDEYRQYIEKDPALERRFQKVLVPEPTVEDTVSILRGLKERFEIHHGVNIHDNALVAAASLSNRYITDRFLPDKAIDLVDEACATIRVEIDSMPSELDEVTRKVMQLEIEEAALKEEKDPASERRLEMLQKELADYKEEANKMKSKWESEKSEISNIREVREKIDHLRHELEEAENNYDLNKAAELRHGRIPEAEKHLAELEAENREKTANEDRLLQEEVTENEIADIVGRWTGIPVSKLVEGEREKLLKLAESLREKVIGQENAVELVSDAVIRARAGIKDPRRPIGSFIFLGPTGVGKTELAKALAFNLFDSEDHMIRIDMSEYMEKHAVSRLVGAPPGYVGYEEGGQLTEAVRRNPYSIILLDEIEKAHPDVFNILLQVLDDGRITDSQGRLIDFKNTVIIMTSNIGSTMLLERTVDGEISEKLEEDVLEVLQASFKPEFLNRVDDIILFKPLTLENIKGIVEKVVAELEVRLASQEIAITMTDDAKRYIAEEAYDPVYGARPLKRYITRQIETPLAREIVAGKIMPHSKVAITLQDNSFQFDIAE</sequence>
<dbReference type="CDD" id="cd19499">
    <property type="entry name" value="RecA-like_ClpB_Hsp104-like"/>
    <property type="match status" value="1"/>
</dbReference>
<comment type="subcellular location">
    <subcellularLocation>
        <location evidence="1 11">Cytoplasm</location>
    </subcellularLocation>
</comment>
<evidence type="ECO:0000256" key="11">
    <source>
        <dbReference type="RuleBase" id="RU362034"/>
    </source>
</evidence>
<dbReference type="FunFam" id="3.40.50.300:FF:000120">
    <property type="entry name" value="ATP-dependent chaperone ClpB"/>
    <property type="match status" value="1"/>
</dbReference>
<dbReference type="GO" id="GO:0042026">
    <property type="term" value="P:protein refolding"/>
    <property type="evidence" value="ECO:0007669"/>
    <property type="project" value="UniProtKB-UniRule"/>
</dbReference>
<comment type="subunit">
    <text evidence="8">Homohexamer. The oligomerization is ATP-dependent.</text>
</comment>
<evidence type="ECO:0000256" key="5">
    <source>
        <dbReference type="ARBA" id="ARBA00022840"/>
    </source>
</evidence>
<dbReference type="CDD" id="cd00009">
    <property type="entry name" value="AAA"/>
    <property type="match status" value="1"/>
</dbReference>
<dbReference type="InterPro" id="IPR004176">
    <property type="entry name" value="Clp_R_N"/>
</dbReference>
<dbReference type="InterPro" id="IPR028299">
    <property type="entry name" value="ClpA/B_CS2"/>
</dbReference>
<dbReference type="PANTHER" id="PTHR11638">
    <property type="entry name" value="ATP-DEPENDENT CLP PROTEASE"/>
    <property type="match status" value="1"/>
</dbReference>
<dbReference type="RefSeq" id="WP_185374831.1">
    <property type="nucleotide sequence ID" value="NZ_JAARNB010000006.1"/>
</dbReference>
<evidence type="ECO:0000256" key="3">
    <source>
        <dbReference type="ARBA" id="ARBA00022737"/>
    </source>
</evidence>
<dbReference type="GO" id="GO:0016887">
    <property type="term" value="F:ATP hydrolysis activity"/>
    <property type="evidence" value="ECO:0007669"/>
    <property type="project" value="InterPro"/>
</dbReference>
<protein>
    <recommendedName>
        <fullName evidence="11">Chaperone protein ClpB</fullName>
    </recommendedName>
</protein>
<comment type="similarity">
    <text evidence="2 10">Belongs to the ClpA/ClpB family.</text>
</comment>
<dbReference type="Pfam" id="PF02861">
    <property type="entry name" value="Clp_N"/>
    <property type="match status" value="1"/>
</dbReference>
<dbReference type="GO" id="GO:0005524">
    <property type="term" value="F:ATP binding"/>
    <property type="evidence" value="ECO:0007669"/>
    <property type="project" value="UniProtKB-UniRule"/>
</dbReference>
<dbReference type="PROSITE" id="PS51903">
    <property type="entry name" value="CLP_R"/>
    <property type="match status" value="1"/>
</dbReference>
<keyword evidence="4 10" id="KW-0547">Nucleotide-binding</keyword>
<evidence type="ECO:0000256" key="1">
    <source>
        <dbReference type="ARBA" id="ARBA00004496"/>
    </source>
</evidence>
<gene>
    <name evidence="11 13" type="primary">clpB</name>
    <name evidence="13" type="ORF">HB759_14355</name>
</gene>
<dbReference type="GO" id="GO:0034605">
    <property type="term" value="P:cellular response to heat"/>
    <property type="evidence" value="ECO:0007669"/>
    <property type="project" value="TreeGrafter"/>
</dbReference>
<dbReference type="InterPro" id="IPR001270">
    <property type="entry name" value="ClpA/B"/>
</dbReference>
<dbReference type="PRINTS" id="PR00300">
    <property type="entry name" value="CLPPROTEASEA"/>
</dbReference>
<proteinExistence type="inferred from homology"/>
<dbReference type="SMART" id="SM00382">
    <property type="entry name" value="AAA"/>
    <property type="match status" value="2"/>
</dbReference>
<dbReference type="SUPFAM" id="SSF52540">
    <property type="entry name" value="P-loop containing nucleoside triphosphate hydrolases"/>
    <property type="match status" value="2"/>
</dbReference>
<dbReference type="InterPro" id="IPR036628">
    <property type="entry name" value="Clp_N_dom_sf"/>
</dbReference>
<dbReference type="Pfam" id="PF07724">
    <property type="entry name" value="AAA_2"/>
    <property type="match status" value="1"/>
</dbReference>
<evidence type="ECO:0000313" key="14">
    <source>
        <dbReference type="Proteomes" id="UP000532866"/>
    </source>
</evidence>
<reference evidence="13 14" key="1">
    <citation type="submission" date="2020-03" db="EMBL/GenBank/DDBJ databases">
        <title>Soil Listeria distribution.</title>
        <authorList>
            <person name="Liao J."/>
            <person name="Wiedmann M."/>
        </authorList>
    </citation>
    <scope>NUCLEOTIDE SEQUENCE [LARGE SCALE GENOMIC DNA]</scope>
    <source>
        <strain evidence="13 14">FSL L7-1833</strain>
    </source>
</reference>
<dbReference type="Gene3D" id="1.10.1780.10">
    <property type="entry name" value="Clp, N-terminal domain"/>
    <property type="match status" value="1"/>
</dbReference>
<keyword evidence="3 9" id="KW-0677">Repeat</keyword>
<dbReference type="Gene3D" id="1.10.8.60">
    <property type="match status" value="1"/>
</dbReference>
<keyword evidence="6 11" id="KW-0175">Coiled coil</keyword>
<dbReference type="NCBIfam" id="TIGR03346">
    <property type="entry name" value="chaperone_ClpB"/>
    <property type="match status" value="1"/>
</dbReference>
<dbReference type="FunFam" id="3.40.50.300:FF:000010">
    <property type="entry name" value="Chaperone clpB 1, putative"/>
    <property type="match status" value="1"/>
</dbReference>
<dbReference type="PROSITE" id="PS00870">
    <property type="entry name" value="CLPAB_1"/>
    <property type="match status" value="1"/>
</dbReference>
<dbReference type="AlphaFoldDB" id="A0A7X0WG04"/>
<keyword evidence="5 10" id="KW-0067">ATP-binding</keyword>
<dbReference type="PANTHER" id="PTHR11638:SF18">
    <property type="entry name" value="HEAT SHOCK PROTEIN 104"/>
    <property type="match status" value="1"/>
</dbReference>
<dbReference type="GO" id="GO:0005737">
    <property type="term" value="C:cytoplasm"/>
    <property type="evidence" value="ECO:0007669"/>
    <property type="project" value="UniProtKB-SubCell"/>
</dbReference>
<dbReference type="InterPro" id="IPR017730">
    <property type="entry name" value="Chaperonin_ClpB"/>
</dbReference>
<evidence type="ECO:0000256" key="7">
    <source>
        <dbReference type="ARBA" id="ARBA00023186"/>
    </source>
</evidence>
<dbReference type="Gene3D" id="3.40.50.300">
    <property type="entry name" value="P-loop containing nucleotide triphosphate hydrolases"/>
    <property type="match status" value="3"/>
</dbReference>
<dbReference type="InterPro" id="IPR018368">
    <property type="entry name" value="ClpA/B_CS1"/>
</dbReference>
<evidence type="ECO:0000313" key="13">
    <source>
        <dbReference type="EMBL" id="MBC1333124.1"/>
    </source>
</evidence>
<evidence type="ECO:0000256" key="2">
    <source>
        <dbReference type="ARBA" id="ARBA00008675"/>
    </source>
</evidence>
<dbReference type="PROSITE" id="PS00871">
    <property type="entry name" value="CLPAB_2"/>
    <property type="match status" value="1"/>
</dbReference>
<dbReference type="Pfam" id="PF17871">
    <property type="entry name" value="AAA_lid_9"/>
    <property type="match status" value="1"/>
</dbReference>
<keyword evidence="11" id="KW-0963">Cytoplasm</keyword>
<evidence type="ECO:0000256" key="6">
    <source>
        <dbReference type="ARBA" id="ARBA00023054"/>
    </source>
</evidence>
<keyword evidence="11" id="KW-0346">Stress response</keyword>
<dbReference type="EMBL" id="JAAROL010000006">
    <property type="protein sequence ID" value="MBC1333124.1"/>
    <property type="molecule type" value="Genomic_DNA"/>
</dbReference>
<comment type="subunit">
    <text evidence="11">Homohexamer; The oligomerization is ATP-dependent.</text>
</comment>
<dbReference type="InterPro" id="IPR003593">
    <property type="entry name" value="AAA+_ATPase"/>
</dbReference>
<dbReference type="InterPro" id="IPR050130">
    <property type="entry name" value="ClpA_ClpB"/>
</dbReference>
<organism evidence="13 14">
    <name type="scientific">Listeria booriae</name>
    <dbReference type="NCBI Taxonomy" id="1552123"/>
    <lineage>
        <taxon>Bacteria</taxon>
        <taxon>Bacillati</taxon>
        <taxon>Bacillota</taxon>
        <taxon>Bacilli</taxon>
        <taxon>Bacillales</taxon>
        <taxon>Listeriaceae</taxon>
        <taxon>Listeria</taxon>
    </lineage>
</organism>
<evidence type="ECO:0000259" key="12">
    <source>
        <dbReference type="PROSITE" id="PS51903"/>
    </source>
</evidence>
<dbReference type="FunFam" id="3.40.50.300:FF:000025">
    <property type="entry name" value="ATP-dependent Clp protease subunit"/>
    <property type="match status" value="1"/>
</dbReference>
<dbReference type="SMART" id="SM01086">
    <property type="entry name" value="ClpB_D2-small"/>
    <property type="match status" value="1"/>
</dbReference>
<name>A0A7X0WG04_9LIST</name>
<dbReference type="Pfam" id="PF10431">
    <property type="entry name" value="ClpB_D2-small"/>
    <property type="match status" value="1"/>
</dbReference>
<comment type="caution">
    <text evidence="13">The sequence shown here is derived from an EMBL/GenBank/DDBJ whole genome shotgun (WGS) entry which is preliminary data.</text>
</comment>
<evidence type="ECO:0000256" key="4">
    <source>
        <dbReference type="ARBA" id="ARBA00022741"/>
    </source>
</evidence>
<keyword evidence="7 10" id="KW-0143">Chaperone</keyword>
<dbReference type="InterPro" id="IPR019489">
    <property type="entry name" value="Clp_ATPase_C"/>
</dbReference>
<dbReference type="Proteomes" id="UP000532866">
    <property type="component" value="Unassembled WGS sequence"/>
</dbReference>
<dbReference type="InterPro" id="IPR027417">
    <property type="entry name" value="P-loop_NTPase"/>
</dbReference>
<comment type="function">
    <text evidence="11">Part of a stress-induced multi-chaperone system, it is involved in the recovery of the cell from heat-induced damage, in cooperation with DnaK, DnaJ and GrpE.</text>
</comment>
<feature type="coiled-coil region" evidence="11">
    <location>
        <begin position="411"/>
        <end position="532"/>
    </location>
</feature>
<feature type="domain" description="Clp R" evidence="12">
    <location>
        <begin position="3"/>
        <end position="145"/>
    </location>
</feature>
<dbReference type="InterPro" id="IPR041546">
    <property type="entry name" value="ClpA/ClpB_AAA_lid"/>
</dbReference>
<evidence type="ECO:0000256" key="9">
    <source>
        <dbReference type="PROSITE-ProRule" id="PRU01251"/>
    </source>
</evidence>
<evidence type="ECO:0000256" key="10">
    <source>
        <dbReference type="RuleBase" id="RU004432"/>
    </source>
</evidence>